<proteinExistence type="inferred from homology"/>
<dbReference type="Proteomes" id="UP001596506">
    <property type="component" value="Unassembled WGS sequence"/>
</dbReference>
<comment type="cofactor">
    <cofactor evidence="1 3">
        <name>pyridoxal 5'-phosphate</name>
        <dbReference type="ChEBI" id="CHEBI:597326"/>
    </cofactor>
</comment>
<dbReference type="Pfam" id="PF01053">
    <property type="entry name" value="Cys_Met_Meta_PP"/>
    <property type="match status" value="1"/>
</dbReference>
<dbReference type="PIRSF" id="PIRSF001434">
    <property type="entry name" value="CGS"/>
    <property type="match status" value="1"/>
</dbReference>
<name>A0ABW2IS90_9GAMM</name>
<protein>
    <submittedName>
        <fullName evidence="5">Trans-sulfuration enzyme family protein</fullName>
    </submittedName>
</protein>
<evidence type="ECO:0000313" key="5">
    <source>
        <dbReference type="EMBL" id="MFC7294066.1"/>
    </source>
</evidence>
<dbReference type="CDD" id="cd00614">
    <property type="entry name" value="CGS_like"/>
    <property type="match status" value="1"/>
</dbReference>
<dbReference type="Gene3D" id="3.90.1150.10">
    <property type="entry name" value="Aspartate Aminotransferase, domain 1"/>
    <property type="match status" value="1"/>
</dbReference>
<dbReference type="InterPro" id="IPR015424">
    <property type="entry name" value="PyrdxlP-dep_Trfase"/>
</dbReference>
<evidence type="ECO:0000256" key="3">
    <source>
        <dbReference type="RuleBase" id="RU362118"/>
    </source>
</evidence>
<dbReference type="PANTHER" id="PTHR11808">
    <property type="entry name" value="TRANS-SULFURATION ENZYME FAMILY MEMBER"/>
    <property type="match status" value="1"/>
</dbReference>
<organism evidence="5 6">
    <name type="scientific">Marinobacter aromaticivorans</name>
    <dbReference type="NCBI Taxonomy" id="1494078"/>
    <lineage>
        <taxon>Bacteria</taxon>
        <taxon>Pseudomonadati</taxon>
        <taxon>Pseudomonadota</taxon>
        <taxon>Gammaproteobacteria</taxon>
        <taxon>Pseudomonadales</taxon>
        <taxon>Marinobacteraceae</taxon>
        <taxon>Marinobacter</taxon>
    </lineage>
</organism>
<keyword evidence="6" id="KW-1185">Reference proteome</keyword>
<evidence type="ECO:0000256" key="4">
    <source>
        <dbReference type="SAM" id="MobiDB-lite"/>
    </source>
</evidence>
<dbReference type="RefSeq" id="WP_100687844.1">
    <property type="nucleotide sequence ID" value="NZ_JBHTBD010000001.1"/>
</dbReference>
<dbReference type="InterPro" id="IPR015422">
    <property type="entry name" value="PyrdxlP-dep_Trfase_small"/>
</dbReference>
<feature type="region of interest" description="Disordered" evidence="4">
    <location>
        <begin position="1"/>
        <end position="35"/>
    </location>
</feature>
<dbReference type="InterPro" id="IPR000277">
    <property type="entry name" value="Cys/Met-Metab_PyrdxlP-dep_enz"/>
</dbReference>
<sequence>MPPDSKAKSAITPEPRPEQGTATRIIHNRRHRDSFGSPYSPVYNTTTYRFPDTASLEDVIEGRAPGNLYTRWGSNPSICELEQGLACLEHCEQALAFASGMAAISACLFAHGRNGIVCVGDLYGGTQELLARHLQPLGIPVTFLLHNESGLLADALTRPGMLVYCESPANPTLGILDIRELAQSAHAGGALLAVDNTFASPINQRPITLGADLSIHSASKFLGGHSDITAGAVMASEERIRPVAEWRKNLGQILAPETAALLSRSLRTLPVRIKQHNENAMAVARAMADHPAIKRVLYPGLPGFPGHGLAAKQMDGFGGVLTIEIEGGREQAAKVADNLEIFLLATSLGGVESLVSQPCATSHHGISREERERHGISDGMLRLSVGLEDARDLVADLQQALGRL</sequence>
<evidence type="ECO:0000256" key="1">
    <source>
        <dbReference type="ARBA" id="ARBA00001933"/>
    </source>
</evidence>
<gene>
    <name evidence="5" type="ORF">ACFQQA_04930</name>
</gene>
<comment type="similarity">
    <text evidence="3">Belongs to the trans-sulfuration enzymes family.</text>
</comment>
<dbReference type="SUPFAM" id="SSF53383">
    <property type="entry name" value="PLP-dependent transferases"/>
    <property type="match status" value="1"/>
</dbReference>
<accession>A0ABW2IS90</accession>
<dbReference type="EMBL" id="JBHTBD010000001">
    <property type="protein sequence ID" value="MFC7294066.1"/>
    <property type="molecule type" value="Genomic_DNA"/>
</dbReference>
<comment type="caution">
    <text evidence="5">The sequence shown here is derived from an EMBL/GenBank/DDBJ whole genome shotgun (WGS) entry which is preliminary data.</text>
</comment>
<dbReference type="PANTHER" id="PTHR11808:SF85">
    <property type="entry name" value="CYSTATHIONINE GAMMA-LYASE-RELATED"/>
    <property type="match status" value="1"/>
</dbReference>
<evidence type="ECO:0000313" key="6">
    <source>
        <dbReference type="Proteomes" id="UP001596506"/>
    </source>
</evidence>
<keyword evidence="2 3" id="KW-0663">Pyridoxal phosphate</keyword>
<reference evidence="6" key="1">
    <citation type="journal article" date="2019" name="Int. J. Syst. Evol. Microbiol.">
        <title>The Global Catalogue of Microorganisms (GCM) 10K type strain sequencing project: providing services to taxonomists for standard genome sequencing and annotation.</title>
        <authorList>
            <consortium name="The Broad Institute Genomics Platform"/>
            <consortium name="The Broad Institute Genome Sequencing Center for Infectious Disease"/>
            <person name="Wu L."/>
            <person name="Ma J."/>
        </authorList>
    </citation>
    <scope>NUCLEOTIDE SEQUENCE [LARGE SCALE GENOMIC DNA]</scope>
    <source>
        <strain evidence="6">CCUG 60559</strain>
    </source>
</reference>
<dbReference type="Gene3D" id="3.40.640.10">
    <property type="entry name" value="Type I PLP-dependent aspartate aminotransferase-like (Major domain)"/>
    <property type="match status" value="1"/>
</dbReference>
<dbReference type="InterPro" id="IPR015421">
    <property type="entry name" value="PyrdxlP-dep_Trfase_major"/>
</dbReference>
<evidence type="ECO:0000256" key="2">
    <source>
        <dbReference type="ARBA" id="ARBA00022898"/>
    </source>
</evidence>